<evidence type="ECO:0000256" key="1">
    <source>
        <dbReference type="SAM" id="MobiDB-lite"/>
    </source>
</evidence>
<sequence length="723" mass="80472">MTRLFEDWSVISSSSEYEDELASTASTNVLETEEDESDQIALAEEEPTTASATTASETNTATPSNTLASSTTTLKLPIINLSDNSFGSLDETSSSSSFSELITPESGDEATSTSLAESNSVDENSNVGLDSDLDSLSESRNLCPYVALSRLAPVVTQSASNLIKPVNEDITRASATLHNRLMSNLTAIKSRLSHDSKSTLTHDYVIISSHEVKDEIQEEIIKEYDEVPENSSNNTLIQLWDEYILRPWVNIFLSILDKVQPQNLIYILFSMLLIVVLTPVLSSLMSGIASHNSSPNPPSFRDSATSPIVPSASSTTTKPVQVNSINSFYHQMREKWNFKSCTRQQAVKFDESYKEWICRALNKGPTVETLKTHPSSAKQGTLKLGHAPSKTLTKKSAKKSVKAKWTKRCCQRSNIALNDKKHCGKLCSEYARKGFCSQDSRNFKSNFLLNWKYAEVLSTRWIDEALKATKIFSSHTKDMSTKGYYWAKSRGGKDMVYTKEATKKLLSRGKKVSESWVKQGEIRLQKFLVFTKKSHQQWRNKGWPYSKQRIFSVAGKWFNAARKDLEDASVCAYSNWENIIAPRLKHLWQTSKDGAKAAMSGLTKASKSGTQQVETGLKKVFAVAKKADEDWRTNGWPYSKERMSSMLSAGKNGLKASTSAANTMWSDTVIPNLKHLLKLSEDGAQVAMNRLKLTWTYSRAFASVLLHDAAIVADDIISSSSKR</sequence>
<feature type="compositionally biased region" description="Low complexity" evidence="1">
    <location>
        <begin position="93"/>
        <end position="105"/>
    </location>
</feature>
<protein>
    <submittedName>
        <fullName evidence="2">Uncharacterized protein</fullName>
    </submittedName>
</protein>
<gene>
    <name evidence="2" type="ORF">KQ657_004669</name>
</gene>
<feature type="compositionally biased region" description="Low complexity" evidence="1">
    <location>
        <begin position="48"/>
        <end position="66"/>
    </location>
</feature>
<dbReference type="GeneID" id="66118043"/>
<accession>A0A9P7VAI3</accession>
<dbReference type="EMBL" id="JAHMUF010000007">
    <property type="protein sequence ID" value="KAG7194456.1"/>
    <property type="molecule type" value="Genomic_DNA"/>
</dbReference>
<evidence type="ECO:0000313" key="3">
    <source>
        <dbReference type="Proteomes" id="UP000790833"/>
    </source>
</evidence>
<feature type="compositionally biased region" description="Acidic residues" evidence="1">
    <location>
        <begin position="31"/>
        <end position="47"/>
    </location>
</feature>
<keyword evidence="3" id="KW-1185">Reference proteome</keyword>
<organism evidence="2 3">
    <name type="scientific">Scheffersomyces spartinae</name>
    <dbReference type="NCBI Taxonomy" id="45513"/>
    <lineage>
        <taxon>Eukaryota</taxon>
        <taxon>Fungi</taxon>
        <taxon>Dikarya</taxon>
        <taxon>Ascomycota</taxon>
        <taxon>Saccharomycotina</taxon>
        <taxon>Pichiomycetes</taxon>
        <taxon>Debaryomycetaceae</taxon>
        <taxon>Scheffersomyces</taxon>
    </lineage>
</organism>
<proteinExistence type="predicted"/>
<feature type="region of interest" description="Disordered" evidence="1">
    <location>
        <begin position="15"/>
        <end position="68"/>
    </location>
</feature>
<feature type="compositionally biased region" description="Polar residues" evidence="1">
    <location>
        <begin position="109"/>
        <end position="128"/>
    </location>
</feature>
<comment type="caution">
    <text evidence="2">The sequence shown here is derived from an EMBL/GenBank/DDBJ whole genome shotgun (WGS) entry which is preliminary data.</text>
</comment>
<feature type="region of interest" description="Disordered" evidence="1">
    <location>
        <begin position="292"/>
        <end position="317"/>
    </location>
</feature>
<name>A0A9P7VAI3_9ASCO</name>
<feature type="compositionally biased region" description="Polar residues" evidence="1">
    <location>
        <begin position="302"/>
        <end position="317"/>
    </location>
</feature>
<dbReference type="Proteomes" id="UP000790833">
    <property type="component" value="Unassembled WGS sequence"/>
</dbReference>
<reference evidence="2" key="1">
    <citation type="submission" date="2021-03" db="EMBL/GenBank/DDBJ databases">
        <authorList>
            <person name="Palmer J.M."/>
        </authorList>
    </citation>
    <scope>NUCLEOTIDE SEQUENCE</scope>
    <source>
        <strain evidence="2">ARV_011</strain>
    </source>
</reference>
<evidence type="ECO:0000313" key="2">
    <source>
        <dbReference type="EMBL" id="KAG7194456.1"/>
    </source>
</evidence>
<dbReference type="RefSeq" id="XP_043050003.1">
    <property type="nucleotide sequence ID" value="XM_043195337.1"/>
</dbReference>
<dbReference type="AlphaFoldDB" id="A0A9P7VAI3"/>
<feature type="region of interest" description="Disordered" evidence="1">
    <location>
        <begin position="93"/>
        <end position="132"/>
    </location>
</feature>